<dbReference type="Pfam" id="PF06441">
    <property type="entry name" value="EHN"/>
    <property type="match status" value="1"/>
</dbReference>
<keyword evidence="2" id="KW-0813">Transport</keyword>
<feature type="transmembrane region" description="Helical" evidence="8">
    <location>
        <begin position="176"/>
        <end position="195"/>
    </location>
</feature>
<comment type="subcellular location">
    <subcellularLocation>
        <location evidence="1">Cell membrane</location>
        <topology evidence="1">Multi-pass membrane protein</topology>
    </subcellularLocation>
</comment>
<dbReference type="PRINTS" id="PR00412">
    <property type="entry name" value="EPOXHYDRLASE"/>
</dbReference>
<protein>
    <submittedName>
        <fullName evidence="10">Jg7089 protein</fullName>
    </submittedName>
</protein>
<keyword evidence="7 8" id="KW-0472">Membrane</keyword>
<evidence type="ECO:0000256" key="8">
    <source>
        <dbReference type="SAM" id="Phobius"/>
    </source>
</evidence>
<proteinExistence type="predicted"/>
<keyword evidence="3" id="KW-1003">Cell membrane</keyword>
<dbReference type="EMBL" id="CAKXAJ010024665">
    <property type="protein sequence ID" value="CAH2229018.1"/>
    <property type="molecule type" value="Genomic_DNA"/>
</dbReference>
<feature type="transmembrane region" description="Helical" evidence="8">
    <location>
        <begin position="379"/>
        <end position="403"/>
    </location>
</feature>
<dbReference type="GO" id="GO:0022857">
    <property type="term" value="F:transmembrane transporter activity"/>
    <property type="evidence" value="ECO:0007669"/>
    <property type="project" value="InterPro"/>
</dbReference>
<evidence type="ECO:0000256" key="2">
    <source>
        <dbReference type="ARBA" id="ARBA00022448"/>
    </source>
</evidence>
<dbReference type="GO" id="GO:0003824">
    <property type="term" value="F:catalytic activity"/>
    <property type="evidence" value="ECO:0007669"/>
    <property type="project" value="InterPro"/>
</dbReference>
<evidence type="ECO:0000259" key="9">
    <source>
        <dbReference type="PROSITE" id="PS50850"/>
    </source>
</evidence>
<dbReference type="Proteomes" id="UP000838756">
    <property type="component" value="Unassembled WGS sequence"/>
</dbReference>
<keyword evidence="5 8" id="KW-0812">Transmembrane</keyword>
<feature type="transmembrane region" description="Helical" evidence="8">
    <location>
        <begin position="415"/>
        <end position="436"/>
    </location>
</feature>
<dbReference type="InterPro" id="IPR050549">
    <property type="entry name" value="MFS_Trehalose_Transporter"/>
</dbReference>
<feature type="transmembrane region" description="Helical" evidence="8">
    <location>
        <begin position="308"/>
        <end position="327"/>
    </location>
</feature>
<feature type="transmembrane region" description="Helical" evidence="8">
    <location>
        <begin position="118"/>
        <end position="138"/>
    </location>
</feature>
<keyword evidence="6 8" id="KW-1133">Transmembrane helix</keyword>
<feature type="transmembrane region" description="Helical" evidence="8">
    <location>
        <begin position="92"/>
        <end position="112"/>
    </location>
</feature>
<evidence type="ECO:0000256" key="1">
    <source>
        <dbReference type="ARBA" id="ARBA00004651"/>
    </source>
</evidence>
<evidence type="ECO:0000256" key="5">
    <source>
        <dbReference type="ARBA" id="ARBA00022692"/>
    </source>
</evidence>
<feature type="transmembrane region" description="Helical" evidence="8">
    <location>
        <begin position="266"/>
        <end position="288"/>
    </location>
</feature>
<keyword evidence="4" id="KW-0762">Sugar transport</keyword>
<dbReference type="SUPFAM" id="SSF53474">
    <property type="entry name" value="alpha/beta-Hydrolases"/>
    <property type="match status" value="1"/>
</dbReference>
<accession>A0A8S4R5N3</accession>
<feature type="transmembrane region" description="Helical" evidence="8">
    <location>
        <begin position="491"/>
        <end position="511"/>
    </location>
</feature>
<reference evidence="10" key="1">
    <citation type="submission" date="2022-03" db="EMBL/GenBank/DDBJ databases">
        <authorList>
            <person name="Lindestad O."/>
        </authorList>
    </citation>
    <scope>NUCLEOTIDE SEQUENCE</scope>
</reference>
<dbReference type="PANTHER" id="PTHR48021">
    <property type="match status" value="1"/>
</dbReference>
<sequence>MLFPKPKPNLKIKLTYLVIAALAVSLAPFSAGLGKGYSSPAIASLQGPGNATRRDFQLTDQQASWLASLSFLGALFGGMAGGAAMRHGRRRVLSLAAAPCSLSWLLTVLATSVRMMCITAFLGGFCCSILTMLSQVYISEISVPDIRGCLSAVLKIVGHLGVLFSFTIGAYLDWQQLALCISAAPLLLFCTVLYIPETPSYLVLIGKDEEAYKSLLWLRGPNSDVAQELATIRTNVLASKNFSQRQSQMSSSQLINSFDVRTANRLLGPILVTCGLMMFQRFSGAHAFSFYAVPIFRKTFGGMNPHGAAIAVSFVQLLASCLSGLLIDTVGRLPLLIVSSVLMSMALAGFGSYAYYEEVHRNQRIQNVMFHQTVGQNDWIPLLCVLVFTIAFSLGMSPISWLLIGELFPLEYRAFGSAMATAFSYLCAFVGVKTFVDFQQVLGLHGAFWLYASISVGGLCFVVCCVPETKGRDLDEMDPNYVQSLSPKSEVVMANNMLWVLVLTIGIAAWATHAQVPPPTQLDPNEWWGPKELQGRTNETVRHFEIRFCDEMTQDLVSRLKRHRKLSAPLEGTAFYYGFNTNQMEPWVKYWAEEYDFKEREAYFNQYPHYKTNIQGLDIHFLRVTPQVPEDVTVLPLLVLHGWGGSFREFYDAIALLTTPTDGIAFEVIVPSLPGFGFSDAAVRPGMGPTQMGVVLRNLMNRLGFNQFYIQGGDWGGVVGSAIATLYQDEVLGFHSNMNLVLNSCTEVTSVAGAIAATLGVPGAEPAAITIEETGFFHLQATKPDSLGVALTDSPVGFLAYMFEIISRLTKLSNRGLEDGGLYDTFTPEQLIDNLMVYWAPGSITSSMRIYAEAFSKHHRGLRINDYSTSVPTWVLQAKHEILAQPINNLKFTHMVGTTTIDAGGHFLAFEMPEAFAADVFKAVKAFIKFHETRTEL</sequence>
<dbReference type="PANTHER" id="PTHR48021:SF34">
    <property type="entry name" value="FACILITATED TREHALOSE TRANSPORTER TRET1-2 HOMOLOG-LIKE PROTEIN"/>
    <property type="match status" value="1"/>
</dbReference>
<evidence type="ECO:0000313" key="10">
    <source>
        <dbReference type="EMBL" id="CAH2229018.1"/>
    </source>
</evidence>
<dbReference type="AlphaFoldDB" id="A0A8S4R5N3"/>
<name>A0A8S4R5N3_9NEOP</name>
<dbReference type="InterPro" id="IPR000639">
    <property type="entry name" value="Epox_hydrolase-like"/>
</dbReference>
<dbReference type="InterPro" id="IPR036259">
    <property type="entry name" value="MFS_trans_sf"/>
</dbReference>
<dbReference type="InterPro" id="IPR020846">
    <property type="entry name" value="MFS_dom"/>
</dbReference>
<feature type="transmembrane region" description="Helical" evidence="8">
    <location>
        <begin position="448"/>
        <end position="467"/>
    </location>
</feature>
<dbReference type="FunFam" id="1.20.1250.20:FF:000218">
    <property type="entry name" value="facilitated trehalose transporter Tret1"/>
    <property type="match status" value="1"/>
</dbReference>
<dbReference type="Gene3D" id="1.20.1250.20">
    <property type="entry name" value="MFS general substrate transporter like domains"/>
    <property type="match status" value="1"/>
</dbReference>
<dbReference type="PROSITE" id="PS50850">
    <property type="entry name" value="MFS"/>
    <property type="match status" value="1"/>
</dbReference>
<keyword evidence="11" id="KW-1185">Reference proteome</keyword>
<dbReference type="InterPro" id="IPR005828">
    <property type="entry name" value="MFS_sugar_transport-like"/>
</dbReference>
<dbReference type="Pfam" id="PF00083">
    <property type="entry name" value="Sugar_tr"/>
    <property type="match status" value="1"/>
</dbReference>
<dbReference type="Gene3D" id="3.40.50.1820">
    <property type="entry name" value="alpha/beta hydrolase"/>
    <property type="match status" value="1"/>
</dbReference>
<evidence type="ECO:0000256" key="4">
    <source>
        <dbReference type="ARBA" id="ARBA00022597"/>
    </source>
</evidence>
<comment type="caution">
    <text evidence="10">The sequence shown here is derived from an EMBL/GenBank/DDBJ whole genome shotgun (WGS) entry which is preliminary data.</text>
</comment>
<gene>
    <name evidence="10" type="primary">jg7089</name>
    <name evidence="10" type="ORF">PAEG_LOCUS8518</name>
</gene>
<feature type="transmembrane region" description="Helical" evidence="8">
    <location>
        <begin position="67"/>
        <end position="85"/>
    </location>
</feature>
<evidence type="ECO:0000313" key="11">
    <source>
        <dbReference type="Proteomes" id="UP000838756"/>
    </source>
</evidence>
<dbReference type="InterPro" id="IPR029058">
    <property type="entry name" value="AB_hydrolase_fold"/>
</dbReference>
<evidence type="ECO:0000256" key="3">
    <source>
        <dbReference type="ARBA" id="ARBA00022475"/>
    </source>
</evidence>
<evidence type="ECO:0000256" key="6">
    <source>
        <dbReference type="ARBA" id="ARBA00022989"/>
    </source>
</evidence>
<dbReference type="InterPro" id="IPR010497">
    <property type="entry name" value="Epoxide_hydro_N"/>
</dbReference>
<feature type="transmembrane region" description="Helical" evidence="8">
    <location>
        <begin position="150"/>
        <end position="170"/>
    </location>
</feature>
<feature type="transmembrane region" description="Helical" evidence="8">
    <location>
        <begin position="334"/>
        <end position="356"/>
    </location>
</feature>
<dbReference type="SUPFAM" id="SSF103473">
    <property type="entry name" value="MFS general substrate transporter"/>
    <property type="match status" value="1"/>
</dbReference>
<feature type="domain" description="Major facilitator superfamily (MFS) profile" evidence="9">
    <location>
        <begin position="16"/>
        <end position="470"/>
    </location>
</feature>
<dbReference type="GO" id="GO:0005886">
    <property type="term" value="C:plasma membrane"/>
    <property type="evidence" value="ECO:0007669"/>
    <property type="project" value="UniProtKB-SubCell"/>
</dbReference>
<dbReference type="OrthoDB" id="6339427at2759"/>
<organism evidence="10 11">
    <name type="scientific">Pararge aegeria aegeria</name>
    <dbReference type="NCBI Taxonomy" id="348720"/>
    <lineage>
        <taxon>Eukaryota</taxon>
        <taxon>Metazoa</taxon>
        <taxon>Ecdysozoa</taxon>
        <taxon>Arthropoda</taxon>
        <taxon>Hexapoda</taxon>
        <taxon>Insecta</taxon>
        <taxon>Pterygota</taxon>
        <taxon>Neoptera</taxon>
        <taxon>Endopterygota</taxon>
        <taxon>Lepidoptera</taxon>
        <taxon>Glossata</taxon>
        <taxon>Ditrysia</taxon>
        <taxon>Papilionoidea</taxon>
        <taxon>Nymphalidae</taxon>
        <taxon>Satyrinae</taxon>
        <taxon>Satyrini</taxon>
        <taxon>Parargina</taxon>
        <taxon>Pararge</taxon>
    </lineage>
</organism>
<evidence type="ECO:0000256" key="7">
    <source>
        <dbReference type="ARBA" id="ARBA00023136"/>
    </source>
</evidence>